<feature type="transmembrane region" description="Helical" evidence="4">
    <location>
        <begin position="138"/>
        <end position="157"/>
    </location>
</feature>
<keyword evidence="2 4" id="KW-1133">Transmembrane helix</keyword>
<accession>A0A1H2HQ82</accession>
<reference evidence="7" key="1">
    <citation type="submission" date="2016-10" db="EMBL/GenBank/DDBJ databases">
        <authorList>
            <person name="Varghese N."/>
            <person name="Submissions S."/>
        </authorList>
    </citation>
    <scope>NUCLEOTIDE SEQUENCE [LARGE SCALE GENOMIC DNA]</scope>
    <source>
        <strain evidence="7">CECT 8338</strain>
    </source>
</reference>
<dbReference type="GO" id="GO:0022857">
    <property type="term" value="F:transmembrane transporter activity"/>
    <property type="evidence" value="ECO:0007669"/>
    <property type="project" value="InterPro"/>
</dbReference>
<dbReference type="EMBL" id="LT629787">
    <property type="protein sequence ID" value="SDU34012.1"/>
    <property type="molecule type" value="Genomic_DNA"/>
</dbReference>
<keyword evidence="1 4" id="KW-0812">Transmembrane</keyword>
<keyword evidence="7" id="KW-1185">Reference proteome</keyword>
<dbReference type="Gene3D" id="1.20.1250.20">
    <property type="entry name" value="MFS general substrate transporter like domains"/>
    <property type="match status" value="1"/>
</dbReference>
<dbReference type="InterPro" id="IPR036259">
    <property type="entry name" value="MFS_trans_sf"/>
</dbReference>
<evidence type="ECO:0000313" key="6">
    <source>
        <dbReference type="EMBL" id="SDU34012.1"/>
    </source>
</evidence>
<feature type="transmembrane region" description="Helical" evidence="4">
    <location>
        <begin position="46"/>
        <end position="69"/>
    </location>
</feature>
<dbReference type="InterPro" id="IPR011701">
    <property type="entry name" value="MFS"/>
</dbReference>
<feature type="transmembrane region" description="Helical" evidence="4">
    <location>
        <begin position="12"/>
        <end position="40"/>
    </location>
</feature>
<dbReference type="Proteomes" id="UP000243924">
    <property type="component" value="Chromosome I"/>
</dbReference>
<protein>
    <submittedName>
        <fullName evidence="6">Predicted arabinose efflux permease, MFS family</fullName>
    </submittedName>
</protein>
<feature type="transmembrane region" description="Helical" evidence="4">
    <location>
        <begin position="76"/>
        <end position="97"/>
    </location>
</feature>
<evidence type="ECO:0000256" key="1">
    <source>
        <dbReference type="ARBA" id="ARBA00022692"/>
    </source>
</evidence>
<feature type="transmembrane region" description="Helical" evidence="4">
    <location>
        <begin position="281"/>
        <end position="299"/>
    </location>
</feature>
<dbReference type="RefSeq" id="WP_092388916.1">
    <property type="nucleotide sequence ID" value="NZ_LT629787.1"/>
</dbReference>
<feature type="transmembrane region" description="Helical" evidence="4">
    <location>
        <begin position="305"/>
        <end position="324"/>
    </location>
</feature>
<sequence length="398" mass="42215">MKRLQAAEKHNLTILVLCQIIFMITSIGVLTLSGVVGFQLSPDPAWATLPIAAMMFGTLLTTLPASLLMKAIGRRAGFMLGTAVGGLGGSVLCVLAINQHNFWLFALGNLLLGLYQGFAMYHRFAAADVTRLEVRSKAIAWVMAAGVAAAFLGPWNTSLSQQLFPDQPLAGPYLVIAILTGVAVVLLSRLRVPASGEPQAGEVQRPMARIARQPAFILAVSAAAIGYAVMLMVMTATPLAMSAQGLEMSHVAQVMQWHVLGMFAPSFVTGHLIARFGLLRLLLAGCMLFGASVLVALSGNQLGHFVAALVLLGIGWNFLFIGGSSLLTQCHNESERGKVQGINDLLIFSLVTLASLLAGTLLHSLGWIGLNLAMLPAIGVVLALLLVYRQALRIRQTG</sequence>
<dbReference type="PROSITE" id="PS50850">
    <property type="entry name" value="MFS"/>
    <property type="match status" value="1"/>
</dbReference>
<dbReference type="PANTHER" id="PTHR23534">
    <property type="entry name" value="MFS PERMEASE"/>
    <property type="match status" value="1"/>
</dbReference>
<proteinExistence type="predicted"/>
<feature type="transmembrane region" description="Helical" evidence="4">
    <location>
        <begin position="345"/>
        <end position="362"/>
    </location>
</feature>
<evidence type="ECO:0000256" key="4">
    <source>
        <dbReference type="SAM" id="Phobius"/>
    </source>
</evidence>
<evidence type="ECO:0000256" key="2">
    <source>
        <dbReference type="ARBA" id="ARBA00022989"/>
    </source>
</evidence>
<evidence type="ECO:0000259" key="5">
    <source>
        <dbReference type="PROSITE" id="PS50850"/>
    </source>
</evidence>
<dbReference type="OrthoDB" id="8558006at2"/>
<keyword evidence="3 4" id="KW-0472">Membrane</keyword>
<evidence type="ECO:0000313" key="7">
    <source>
        <dbReference type="Proteomes" id="UP000243924"/>
    </source>
</evidence>
<dbReference type="PANTHER" id="PTHR23534:SF1">
    <property type="entry name" value="MAJOR FACILITATOR SUPERFAMILY PROTEIN"/>
    <property type="match status" value="1"/>
</dbReference>
<feature type="transmembrane region" description="Helical" evidence="4">
    <location>
        <begin position="215"/>
        <end position="234"/>
    </location>
</feature>
<dbReference type="SUPFAM" id="SSF103473">
    <property type="entry name" value="MFS general substrate transporter"/>
    <property type="match status" value="1"/>
</dbReference>
<gene>
    <name evidence="6" type="ORF">SAMN05216210_3224</name>
</gene>
<evidence type="ECO:0000256" key="3">
    <source>
        <dbReference type="ARBA" id="ARBA00023136"/>
    </source>
</evidence>
<name>A0A1H2HQ82_9GAMM</name>
<dbReference type="AlphaFoldDB" id="A0A1H2HQ82"/>
<organism evidence="6 7">
    <name type="scientific">Halopseudomonas salegens</name>
    <dbReference type="NCBI Taxonomy" id="1434072"/>
    <lineage>
        <taxon>Bacteria</taxon>
        <taxon>Pseudomonadati</taxon>
        <taxon>Pseudomonadota</taxon>
        <taxon>Gammaproteobacteria</taxon>
        <taxon>Pseudomonadales</taxon>
        <taxon>Pseudomonadaceae</taxon>
        <taxon>Halopseudomonas</taxon>
    </lineage>
</organism>
<dbReference type="STRING" id="1434072.SAMN05216210_3224"/>
<dbReference type="Pfam" id="PF07690">
    <property type="entry name" value="MFS_1"/>
    <property type="match status" value="2"/>
</dbReference>
<feature type="domain" description="Major facilitator superfamily (MFS) profile" evidence="5">
    <location>
        <begin position="214"/>
        <end position="398"/>
    </location>
</feature>
<feature type="transmembrane region" description="Helical" evidence="4">
    <location>
        <begin position="368"/>
        <end position="388"/>
    </location>
</feature>
<feature type="transmembrane region" description="Helical" evidence="4">
    <location>
        <begin position="169"/>
        <end position="187"/>
    </location>
</feature>
<feature type="transmembrane region" description="Helical" evidence="4">
    <location>
        <begin position="254"/>
        <end position="274"/>
    </location>
</feature>
<feature type="transmembrane region" description="Helical" evidence="4">
    <location>
        <begin position="103"/>
        <end position="126"/>
    </location>
</feature>
<dbReference type="InterPro" id="IPR020846">
    <property type="entry name" value="MFS_dom"/>
</dbReference>